<dbReference type="Proteomes" id="UP000279833">
    <property type="component" value="Unassembled WGS sequence"/>
</dbReference>
<evidence type="ECO:0000313" key="1">
    <source>
        <dbReference type="EMBL" id="VDP78120.1"/>
    </source>
</evidence>
<sequence length="89" mass="9990">MASVEIGWNLIVPFITRELVVQMMPIALANETLRYSTFGFLYGTTPTAPPVFLFAAEYQVIPVAVSLYIIKCILSNCIKIAFCHFTDRV</sequence>
<evidence type="ECO:0000313" key="3">
    <source>
        <dbReference type="WBParaSite" id="SCUD_0002222601-mRNA-1"/>
    </source>
</evidence>
<dbReference type="EMBL" id="UZAK01048685">
    <property type="protein sequence ID" value="VDP78120.1"/>
    <property type="molecule type" value="Genomic_DNA"/>
</dbReference>
<reference evidence="3" key="1">
    <citation type="submission" date="2016-06" db="UniProtKB">
        <authorList>
            <consortium name="WormBaseParasite"/>
        </authorList>
    </citation>
    <scope>IDENTIFICATION</scope>
</reference>
<keyword evidence="2" id="KW-1185">Reference proteome</keyword>
<organism evidence="3">
    <name type="scientific">Schistosoma curassoni</name>
    <dbReference type="NCBI Taxonomy" id="6186"/>
    <lineage>
        <taxon>Eukaryota</taxon>
        <taxon>Metazoa</taxon>
        <taxon>Spiralia</taxon>
        <taxon>Lophotrochozoa</taxon>
        <taxon>Platyhelminthes</taxon>
        <taxon>Trematoda</taxon>
        <taxon>Digenea</taxon>
        <taxon>Strigeidida</taxon>
        <taxon>Schistosomatoidea</taxon>
        <taxon>Schistosomatidae</taxon>
        <taxon>Schistosoma</taxon>
    </lineage>
</organism>
<protein>
    <submittedName>
        <fullName evidence="3">Very-long-chain (3R)-3-hydroxyacyl-CoA dehydratase</fullName>
    </submittedName>
</protein>
<dbReference type="WBParaSite" id="SCUD_0002222601-mRNA-1">
    <property type="protein sequence ID" value="SCUD_0002222601-mRNA-1"/>
    <property type="gene ID" value="SCUD_0002222601"/>
</dbReference>
<reference evidence="1 2" key="2">
    <citation type="submission" date="2018-11" db="EMBL/GenBank/DDBJ databases">
        <authorList>
            <consortium name="Pathogen Informatics"/>
        </authorList>
    </citation>
    <scope>NUCLEOTIDE SEQUENCE [LARGE SCALE GENOMIC DNA]</scope>
    <source>
        <strain evidence="1">Dakar</strain>
        <strain evidence="2">Dakar, Senegal</strain>
    </source>
</reference>
<accession>A0A183L4G3</accession>
<evidence type="ECO:0000313" key="2">
    <source>
        <dbReference type="Proteomes" id="UP000279833"/>
    </source>
</evidence>
<proteinExistence type="predicted"/>
<dbReference type="AlphaFoldDB" id="A0A183L4G3"/>
<name>A0A183L4G3_9TREM</name>
<gene>
    <name evidence="1" type="ORF">SCUD_LOCUS22223</name>
</gene>